<gene>
    <name evidence="2 3" type="primary">rbfA</name>
    <name evidence="3" type="ORF">OTK00_001034</name>
</gene>
<evidence type="ECO:0000313" key="3">
    <source>
        <dbReference type="EMBL" id="WAM34784.1"/>
    </source>
</evidence>
<dbReference type="HAMAP" id="MF_00003">
    <property type="entry name" value="RbfA"/>
    <property type="match status" value="1"/>
</dbReference>
<comment type="subunit">
    <text evidence="2">Monomer. Binds 30S ribosomal subunits, but not 50S ribosomal subunits or 70S ribosomes.</text>
</comment>
<dbReference type="RefSeq" id="WP_045169335.1">
    <property type="nucleotide sequence ID" value="NZ_CP113865.1"/>
</dbReference>
<dbReference type="PROSITE" id="PS01319">
    <property type="entry name" value="RBFA"/>
    <property type="match status" value="1"/>
</dbReference>
<keyword evidence="4" id="KW-1185">Reference proteome</keyword>
<dbReference type="NCBIfam" id="TIGR00082">
    <property type="entry name" value="rbfA"/>
    <property type="match status" value="1"/>
</dbReference>
<protein>
    <recommendedName>
        <fullName evidence="2">Ribosome-binding factor A</fullName>
    </recommendedName>
</protein>
<dbReference type="InterPro" id="IPR023799">
    <property type="entry name" value="RbfA_dom_sf"/>
</dbReference>
<evidence type="ECO:0000256" key="2">
    <source>
        <dbReference type="HAMAP-Rule" id="MF_00003"/>
    </source>
</evidence>
<dbReference type="InterPro" id="IPR015946">
    <property type="entry name" value="KH_dom-like_a/b"/>
</dbReference>
<dbReference type="Pfam" id="PF02033">
    <property type="entry name" value="RBFA"/>
    <property type="match status" value="1"/>
</dbReference>
<keyword evidence="2" id="KW-0963">Cytoplasm</keyword>
<sequence length="134" mass="15715">MQFERADRVAEEIKKEISDIIQHDLKDPRICAELISIVKVNVSKDLRHAKVFVSIFDKDQEKIKNTMKVLENAKPYIRREISQRIKLRFSPEISFELDDSIEYGARISQILNQLNISKDEEKIPENESEGEQEN</sequence>
<dbReference type="Gene3D" id="3.30.300.20">
    <property type="match status" value="1"/>
</dbReference>
<dbReference type="Proteomes" id="UP001164909">
    <property type="component" value="Chromosome"/>
</dbReference>
<organism evidence="3 4">
    <name type="scientific">Caldicellulosiruptor morganii</name>
    <dbReference type="NCBI Taxonomy" id="1387555"/>
    <lineage>
        <taxon>Bacteria</taxon>
        <taxon>Bacillati</taxon>
        <taxon>Bacillota</taxon>
        <taxon>Bacillota incertae sedis</taxon>
        <taxon>Caldicellulosiruptorales</taxon>
        <taxon>Caldicellulosiruptoraceae</taxon>
        <taxon>Caldicellulosiruptor</taxon>
    </lineage>
</organism>
<comment type="function">
    <text evidence="2">One of several proteins that assist in the late maturation steps of the functional core of the 30S ribosomal subunit. Associates with free 30S ribosomal subunits (but not with 30S subunits that are part of 70S ribosomes or polysomes). Required for efficient processing of 16S rRNA. May interact with the 5'-terminal helix region of 16S rRNA.</text>
</comment>
<comment type="similarity">
    <text evidence="2">Belongs to the RbfA family.</text>
</comment>
<dbReference type="InterPro" id="IPR020053">
    <property type="entry name" value="Ribosome-bd_factorA_CS"/>
</dbReference>
<evidence type="ECO:0000256" key="1">
    <source>
        <dbReference type="ARBA" id="ARBA00022517"/>
    </source>
</evidence>
<dbReference type="PANTHER" id="PTHR33515:SF1">
    <property type="entry name" value="RIBOSOME-BINDING FACTOR A, CHLOROPLASTIC-RELATED"/>
    <property type="match status" value="1"/>
</dbReference>
<dbReference type="SUPFAM" id="SSF89919">
    <property type="entry name" value="Ribosome-binding factor A, RbfA"/>
    <property type="match status" value="1"/>
</dbReference>
<name>A0ABY7BQE1_9FIRM</name>
<keyword evidence="1 2" id="KW-0690">Ribosome biogenesis</keyword>
<accession>A0ABY7BQE1</accession>
<dbReference type="PANTHER" id="PTHR33515">
    <property type="entry name" value="RIBOSOME-BINDING FACTOR A, CHLOROPLASTIC-RELATED"/>
    <property type="match status" value="1"/>
</dbReference>
<dbReference type="InterPro" id="IPR000238">
    <property type="entry name" value="RbfA"/>
</dbReference>
<evidence type="ECO:0000313" key="4">
    <source>
        <dbReference type="Proteomes" id="UP001164909"/>
    </source>
</evidence>
<proteinExistence type="inferred from homology"/>
<dbReference type="EMBL" id="CP113865">
    <property type="protein sequence ID" value="WAM34784.1"/>
    <property type="molecule type" value="Genomic_DNA"/>
</dbReference>
<comment type="subcellular location">
    <subcellularLocation>
        <location evidence="2">Cytoplasm</location>
    </subcellularLocation>
</comment>
<reference evidence="3" key="1">
    <citation type="submission" date="2022-12" db="EMBL/GenBank/DDBJ databases">
        <authorList>
            <person name="Bing R.G."/>
            <person name="Willard D.J."/>
            <person name="Manesh M.J.H."/>
            <person name="Laemthong T."/>
            <person name="Crosby J.R."/>
            <person name="Kelly R.M."/>
        </authorList>
    </citation>
    <scope>NUCLEOTIDE SEQUENCE</scope>
    <source>
        <strain evidence="3">DSM 8990</strain>
    </source>
</reference>